<keyword evidence="5" id="KW-0378">Hydrolase</keyword>
<dbReference type="SUPFAM" id="SSF54001">
    <property type="entry name" value="Cysteine proteinases"/>
    <property type="match status" value="1"/>
</dbReference>
<dbReference type="GO" id="GO:0006508">
    <property type="term" value="P:proteolysis"/>
    <property type="evidence" value="ECO:0007669"/>
    <property type="project" value="UniProtKB-KW"/>
</dbReference>
<keyword evidence="2" id="KW-0597">Phosphoprotein</keyword>
<feature type="domain" description="Ubiquitin-like protease family profile" evidence="7">
    <location>
        <begin position="44"/>
        <end position="303"/>
    </location>
</feature>
<evidence type="ECO:0000256" key="4">
    <source>
        <dbReference type="ARBA" id="ARBA00022786"/>
    </source>
</evidence>
<evidence type="ECO:0000256" key="5">
    <source>
        <dbReference type="ARBA" id="ARBA00022801"/>
    </source>
</evidence>
<gene>
    <name evidence="8" type="ORF">MEUPH1_LOCUS26951</name>
</gene>
<evidence type="ECO:0000259" key="7">
    <source>
        <dbReference type="PROSITE" id="PS50600"/>
    </source>
</evidence>
<evidence type="ECO:0000256" key="6">
    <source>
        <dbReference type="SAM" id="MobiDB-lite"/>
    </source>
</evidence>
<dbReference type="GO" id="GO:0016926">
    <property type="term" value="P:protein desumoylation"/>
    <property type="evidence" value="ECO:0007669"/>
    <property type="project" value="TreeGrafter"/>
</dbReference>
<feature type="compositionally biased region" description="Acidic residues" evidence="6">
    <location>
        <begin position="434"/>
        <end position="443"/>
    </location>
</feature>
<proteinExistence type="inferred from homology"/>
<dbReference type="GO" id="GO:0005737">
    <property type="term" value="C:cytoplasm"/>
    <property type="evidence" value="ECO:0007669"/>
    <property type="project" value="TreeGrafter"/>
</dbReference>
<reference evidence="8 9" key="1">
    <citation type="submission" date="2023-01" db="EMBL/GenBank/DDBJ databases">
        <authorList>
            <person name="Whitehead M."/>
        </authorList>
    </citation>
    <scope>NUCLEOTIDE SEQUENCE [LARGE SCALE GENOMIC DNA]</scope>
</reference>
<keyword evidence="4" id="KW-0833">Ubl conjugation pathway</keyword>
<evidence type="ECO:0000256" key="1">
    <source>
        <dbReference type="ARBA" id="ARBA00005234"/>
    </source>
</evidence>
<protein>
    <recommendedName>
        <fullName evidence="7">Ubiquitin-like protease family profile domain-containing protein</fullName>
    </recommendedName>
</protein>
<dbReference type="GO" id="GO:0070139">
    <property type="term" value="F:SUMO-specific endopeptidase activity"/>
    <property type="evidence" value="ECO:0007669"/>
    <property type="project" value="TreeGrafter"/>
</dbReference>
<sequence>MQYPGYISIETIGMNYEKRRRIDRERDKLSEKNILEVKIDGRSFEIKIHDYRLLEKGMMMNDKLIEFYLVHMHSKLSDKDKDKSYVFSTLFYTSLTKPVYLCTDDPSLSRSKNRHNKVKRWTRRLDVFKKDFIFVPIHKGGHWILAVICFPYLTGKVHIENGTPSNEPDDDTGRYKVSFPPVTCGLDEADPNVEDLWLFDLCSQKNQDRYDKYYDDVEVLKTQKKNKLVKRPCILIFDSYARSTMSNAMVSATLREWLQHEYSNKYNGQQKDFQFMKACTVKVPQQPNQTDCGLFVMHFFEMFYSRPIIDYTFPIHHLENWFHTDEVVKNEKKRKEVYNIIMEERKAEPSSDGFELPVLHLNDHIEESVDIHNMNVLFEKNDKKEKKEEDKEEKEDKREEGKEEKEDILKKKTLRRKLDFGDEDNFSSSSTSSDNEEEDSDNN</sequence>
<name>A0AAV0Y034_9HEMI</name>
<dbReference type="Proteomes" id="UP001160148">
    <property type="component" value="Unassembled WGS sequence"/>
</dbReference>
<feature type="region of interest" description="Disordered" evidence="6">
    <location>
        <begin position="383"/>
        <end position="408"/>
    </location>
</feature>
<dbReference type="AlphaFoldDB" id="A0AAV0Y034"/>
<dbReference type="Pfam" id="PF02902">
    <property type="entry name" value="Peptidase_C48"/>
    <property type="match status" value="1"/>
</dbReference>
<keyword evidence="9" id="KW-1185">Reference proteome</keyword>
<evidence type="ECO:0000313" key="8">
    <source>
        <dbReference type="EMBL" id="CAI6373164.1"/>
    </source>
</evidence>
<dbReference type="GO" id="GO:0005634">
    <property type="term" value="C:nucleus"/>
    <property type="evidence" value="ECO:0007669"/>
    <property type="project" value="TreeGrafter"/>
</dbReference>
<evidence type="ECO:0000256" key="3">
    <source>
        <dbReference type="ARBA" id="ARBA00022670"/>
    </source>
</evidence>
<comment type="similarity">
    <text evidence="1">Belongs to the peptidase C48 family.</text>
</comment>
<dbReference type="Gene3D" id="3.40.395.10">
    <property type="entry name" value="Adenoviral Proteinase, Chain A"/>
    <property type="match status" value="1"/>
</dbReference>
<dbReference type="PROSITE" id="PS50600">
    <property type="entry name" value="ULP_PROTEASE"/>
    <property type="match status" value="1"/>
</dbReference>
<evidence type="ECO:0000313" key="9">
    <source>
        <dbReference type="Proteomes" id="UP001160148"/>
    </source>
</evidence>
<dbReference type="InterPro" id="IPR038765">
    <property type="entry name" value="Papain-like_cys_pep_sf"/>
</dbReference>
<accession>A0AAV0Y034</accession>
<keyword evidence="3" id="KW-0645">Protease</keyword>
<organism evidence="8 9">
    <name type="scientific">Macrosiphum euphorbiae</name>
    <name type="common">potato aphid</name>
    <dbReference type="NCBI Taxonomy" id="13131"/>
    <lineage>
        <taxon>Eukaryota</taxon>
        <taxon>Metazoa</taxon>
        <taxon>Ecdysozoa</taxon>
        <taxon>Arthropoda</taxon>
        <taxon>Hexapoda</taxon>
        <taxon>Insecta</taxon>
        <taxon>Pterygota</taxon>
        <taxon>Neoptera</taxon>
        <taxon>Paraneoptera</taxon>
        <taxon>Hemiptera</taxon>
        <taxon>Sternorrhyncha</taxon>
        <taxon>Aphidomorpha</taxon>
        <taxon>Aphidoidea</taxon>
        <taxon>Aphididae</taxon>
        <taxon>Macrosiphini</taxon>
        <taxon>Macrosiphum</taxon>
    </lineage>
</organism>
<feature type="region of interest" description="Disordered" evidence="6">
    <location>
        <begin position="420"/>
        <end position="443"/>
    </location>
</feature>
<dbReference type="PANTHER" id="PTHR46896">
    <property type="entry name" value="SENTRIN-SPECIFIC PROTEASE"/>
    <property type="match status" value="1"/>
</dbReference>
<dbReference type="InterPro" id="IPR003653">
    <property type="entry name" value="Peptidase_C48_C"/>
</dbReference>
<evidence type="ECO:0000256" key="2">
    <source>
        <dbReference type="ARBA" id="ARBA00022553"/>
    </source>
</evidence>
<dbReference type="EMBL" id="CARXXK010001085">
    <property type="protein sequence ID" value="CAI6373164.1"/>
    <property type="molecule type" value="Genomic_DNA"/>
</dbReference>
<dbReference type="InterPro" id="IPR051947">
    <property type="entry name" value="Sentrin-specific_protease"/>
</dbReference>
<dbReference type="PANTHER" id="PTHR46896:SF3">
    <property type="entry name" value="FI06413P-RELATED"/>
    <property type="match status" value="1"/>
</dbReference>
<comment type="caution">
    <text evidence="8">The sequence shown here is derived from an EMBL/GenBank/DDBJ whole genome shotgun (WGS) entry which is preliminary data.</text>
</comment>